<proteinExistence type="predicted"/>
<accession>A0ABS2CFY1</accession>
<evidence type="ECO:0008006" key="3">
    <source>
        <dbReference type="Google" id="ProtNLM"/>
    </source>
</evidence>
<comment type="caution">
    <text evidence="1">The sequence shown here is derived from an EMBL/GenBank/DDBJ whole genome shotgun (WGS) entry which is preliminary data.</text>
</comment>
<keyword evidence="2" id="KW-1185">Reference proteome</keyword>
<dbReference type="RefSeq" id="WP_204129290.1">
    <property type="nucleotide sequence ID" value="NZ_JAFDVD010000001.1"/>
</dbReference>
<reference evidence="1" key="1">
    <citation type="submission" date="2021-02" db="EMBL/GenBank/DDBJ databases">
        <title>Phycicoccus sp. MQZ13P-5T, whole genome shotgun sequence.</title>
        <authorList>
            <person name="Tuo L."/>
        </authorList>
    </citation>
    <scope>NUCLEOTIDE SEQUENCE</scope>
    <source>
        <strain evidence="1">MQZ13P-5</strain>
    </source>
</reference>
<evidence type="ECO:0000313" key="2">
    <source>
        <dbReference type="Proteomes" id="UP001430172"/>
    </source>
</evidence>
<protein>
    <recommendedName>
        <fullName evidence="3">Hemerythrin HHE cation binding domain-containing protein</fullName>
    </recommendedName>
</protein>
<name>A0ABS2CFY1_9MICO</name>
<dbReference type="Proteomes" id="UP001430172">
    <property type="component" value="Unassembled WGS sequence"/>
</dbReference>
<evidence type="ECO:0000313" key="1">
    <source>
        <dbReference type="EMBL" id="MBM6398791.1"/>
    </source>
</evidence>
<gene>
    <name evidence="1" type="ORF">JQN70_00140</name>
</gene>
<organism evidence="1 2">
    <name type="scientific">Phycicoccus sonneratiae</name>
    <dbReference type="NCBI Taxonomy" id="2807628"/>
    <lineage>
        <taxon>Bacteria</taxon>
        <taxon>Bacillati</taxon>
        <taxon>Actinomycetota</taxon>
        <taxon>Actinomycetes</taxon>
        <taxon>Micrococcales</taxon>
        <taxon>Intrasporangiaceae</taxon>
        <taxon>Phycicoccus</taxon>
    </lineage>
</organism>
<dbReference type="EMBL" id="JAFDVD010000001">
    <property type="protein sequence ID" value="MBM6398791.1"/>
    <property type="molecule type" value="Genomic_DNA"/>
</dbReference>
<sequence>MAAEDVLLDALVDQHARIRDLARAAVAAPPAARADACARLARYVAVHAAAERVALNPPGHDTAGAARAEAALVATIERLDDLGAHRGSSTVQLGLLADVLVRHTRAGEDEAVPRFVAARDDFDLRWAATALDAVEDLVAETGPTAEVPDAAGVRHQLRAAREAVLRRVRHR</sequence>